<dbReference type="Pfam" id="PF18584">
    <property type="entry name" value="SYCP2_SLD"/>
    <property type="match status" value="1"/>
</dbReference>
<evidence type="ECO:0000313" key="10">
    <source>
        <dbReference type="Proteomes" id="UP001369086"/>
    </source>
</evidence>
<dbReference type="InterPro" id="IPR041322">
    <property type="entry name" value="SYCP2_ARLD"/>
</dbReference>
<keyword evidence="4" id="KW-0158">Chromosome</keyword>
<organism evidence="9 10">
    <name type="scientific">Huso huso</name>
    <name type="common">Beluga</name>
    <name type="synonym">Acipenser huso</name>
    <dbReference type="NCBI Taxonomy" id="61971"/>
    <lineage>
        <taxon>Eukaryota</taxon>
        <taxon>Metazoa</taxon>
        <taxon>Chordata</taxon>
        <taxon>Craniata</taxon>
        <taxon>Vertebrata</taxon>
        <taxon>Euteleostomi</taxon>
        <taxon>Actinopterygii</taxon>
        <taxon>Chondrostei</taxon>
        <taxon>Acipenseriformes</taxon>
        <taxon>Acipenseridae</taxon>
        <taxon>Huso</taxon>
    </lineage>
</organism>
<feature type="compositionally biased region" description="Basic and acidic residues" evidence="6">
    <location>
        <begin position="579"/>
        <end position="591"/>
    </location>
</feature>
<evidence type="ECO:0000256" key="2">
    <source>
        <dbReference type="ARBA" id="ARBA00004286"/>
    </source>
</evidence>
<evidence type="ECO:0000259" key="7">
    <source>
        <dbReference type="Pfam" id="PF18581"/>
    </source>
</evidence>
<dbReference type="EMBL" id="JAHFZB010000010">
    <property type="protein sequence ID" value="KAK6484875.1"/>
    <property type="molecule type" value="Genomic_DNA"/>
</dbReference>
<dbReference type="InterPro" id="IPR024835">
    <property type="entry name" value="SYCP2-like"/>
</dbReference>
<evidence type="ECO:0000256" key="5">
    <source>
        <dbReference type="ARBA" id="ARBA00023242"/>
    </source>
</evidence>
<reference evidence="9 10" key="1">
    <citation type="submission" date="2021-05" db="EMBL/GenBank/DDBJ databases">
        <authorList>
            <person name="Zahm M."/>
            <person name="Klopp C."/>
            <person name="Cabau C."/>
            <person name="Kuhl H."/>
            <person name="Suciu R."/>
            <person name="Ciorpac M."/>
            <person name="Holostenco D."/>
            <person name="Gessner J."/>
            <person name="Wuertz S."/>
            <person name="Hohne C."/>
            <person name="Stock M."/>
            <person name="Gislard M."/>
            <person name="Lluch J."/>
            <person name="Milhes M."/>
            <person name="Lampietro C."/>
            <person name="Lopez Roques C."/>
            <person name="Donnadieu C."/>
            <person name="Du K."/>
            <person name="Schartl M."/>
            <person name="Guiguen Y."/>
        </authorList>
    </citation>
    <scope>NUCLEOTIDE SEQUENCE [LARGE SCALE GENOMIC DNA]</scope>
    <source>
        <strain evidence="9">Hh-F2</strain>
        <tissue evidence="9">Blood</tissue>
    </source>
</reference>
<evidence type="ECO:0000313" key="9">
    <source>
        <dbReference type="EMBL" id="KAK6484875.1"/>
    </source>
</evidence>
<keyword evidence="10" id="KW-1185">Reference proteome</keyword>
<sequence>MWFERATDFLKCEELKSNKALLLLIEEFYNAALELCKNDNEAKSQIQDTFLQRLGYMVVDTGILFVLRLEAIRTINSILDTASKEDRKKIKLSEEHSMILLDFARLVLEAGDYEMQVAISEALCRLTLKKSREELVYRWFENEDFANSFKAINDREFETDCRKFLNQVNESLGDDRRVYTFPCKQAFLEARELSMPKDENLEKFWIDFNLGSSSISFFINDPEGVLWDSINIAKEAVSVYRLEETDEQNILTVYLAKPISGSNKEGSMVKIYFDSLYDIQMIVKKLFGEEKHMKSACISLLAQKTPGANADIKDLRSADFIPLAGDEYTSQSSHVSQGEHPDSIVEDTPVEKEGLHLEAKKTLTDAFELDTPSESELIKAKQKLHGYPGPSDRSLTAQLKTDEKQKSTLHTKTTSWRTKKGLFSESEASTCQSERSLILDLPHRISLKKDYTRRKPKIKSRLKVLPLSSSSGEEEQSRKSRHSIPKLYPEVRKEKVKIVPETTRETELEDTVFLDDFMEISPEKVPLPMNGDLGNELRKRKHGSLATEPSNRSQNAVREATKEQQSCTPPTAKKQFISTEKKQSIGEEHTETGLSEDSDSGTEGANFSAAFECFSKDLQNKFWPRYKRMVVRAQHIMGGSNESVLSLLNNVHNCRLKKLERFQSVVVGELINLEKDNKALMEVENNIMDFCKEITSFCETQEKRLQSLDVLNESTLAKGTQTFAEVCIYRCSFPLSSSPTKVRKIDLP</sequence>
<accession>A0ABR0ZJ96</accession>
<dbReference type="Proteomes" id="UP001369086">
    <property type="component" value="Unassembled WGS sequence"/>
</dbReference>
<feature type="region of interest" description="Disordered" evidence="6">
    <location>
        <begin position="525"/>
        <end position="603"/>
    </location>
</feature>
<comment type="similarity">
    <text evidence="3">Belongs to the SYCP2 family.</text>
</comment>
<evidence type="ECO:0000256" key="6">
    <source>
        <dbReference type="SAM" id="MobiDB-lite"/>
    </source>
</evidence>
<dbReference type="Pfam" id="PF18581">
    <property type="entry name" value="SYCP2_ARLD"/>
    <property type="match status" value="1"/>
</dbReference>
<name>A0ABR0ZJ96_HUSHU</name>
<comment type="subcellular location">
    <subcellularLocation>
        <location evidence="2">Chromosome</location>
    </subcellularLocation>
    <subcellularLocation>
        <location evidence="1">Nucleus</location>
    </subcellularLocation>
</comment>
<dbReference type="PANTHER" id="PTHR15607:SF18">
    <property type="entry name" value="SYNAPTONEMAL COMPLEX PROTEIN 2-LIKE ISOFORM X1"/>
    <property type="match status" value="1"/>
</dbReference>
<feature type="domain" description="Synaptonemal complex protein 2 Spt16M-like" evidence="8">
    <location>
        <begin position="178"/>
        <end position="289"/>
    </location>
</feature>
<gene>
    <name evidence="9" type="ORF">HHUSO_G12744</name>
</gene>
<evidence type="ECO:0000256" key="4">
    <source>
        <dbReference type="ARBA" id="ARBA00022454"/>
    </source>
</evidence>
<dbReference type="InterPro" id="IPR040560">
    <property type="entry name" value="SYCP2_SLD"/>
</dbReference>
<comment type="caution">
    <text evidence="9">The sequence shown here is derived from an EMBL/GenBank/DDBJ whole genome shotgun (WGS) entry which is preliminary data.</text>
</comment>
<keyword evidence="5" id="KW-0539">Nucleus</keyword>
<feature type="region of interest" description="Disordered" evidence="6">
    <location>
        <begin position="464"/>
        <end position="484"/>
    </location>
</feature>
<protein>
    <submittedName>
        <fullName evidence="9">Synaptonemal complex protein 2-like</fullName>
    </submittedName>
</protein>
<feature type="compositionally biased region" description="Polar residues" evidence="6">
    <location>
        <begin position="547"/>
        <end position="556"/>
    </location>
</feature>
<evidence type="ECO:0000256" key="1">
    <source>
        <dbReference type="ARBA" id="ARBA00004123"/>
    </source>
</evidence>
<evidence type="ECO:0000259" key="8">
    <source>
        <dbReference type="Pfam" id="PF18584"/>
    </source>
</evidence>
<proteinExistence type="inferred from homology"/>
<feature type="domain" description="Synaptonemal complex protein 2 armadillo-repeat-like" evidence="7">
    <location>
        <begin position="1"/>
        <end position="86"/>
    </location>
</feature>
<dbReference type="PANTHER" id="PTHR15607">
    <property type="entry name" value="SYNAPTONEMAL COMPLEX PROTEIN-RELATED"/>
    <property type="match status" value="1"/>
</dbReference>
<evidence type="ECO:0000256" key="3">
    <source>
        <dbReference type="ARBA" id="ARBA00007960"/>
    </source>
</evidence>